<dbReference type="SUPFAM" id="SSF51182">
    <property type="entry name" value="RmlC-like cupins"/>
    <property type="match status" value="1"/>
</dbReference>
<dbReference type="RefSeq" id="WP_347689663.1">
    <property type="nucleotide sequence ID" value="NZ_JBDPZN010000001.1"/>
</dbReference>
<organism evidence="1 2">
    <name type="scientific">Shewanella vesiculosa</name>
    <dbReference type="NCBI Taxonomy" id="518738"/>
    <lineage>
        <taxon>Bacteria</taxon>
        <taxon>Pseudomonadati</taxon>
        <taxon>Pseudomonadota</taxon>
        <taxon>Gammaproteobacteria</taxon>
        <taxon>Alteromonadales</taxon>
        <taxon>Shewanellaceae</taxon>
        <taxon>Shewanella</taxon>
    </lineage>
</organism>
<evidence type="ECO:0000313" key="2">
    <source>
        <dbReference type="Proteomes" id="UP001477278"/>
    </source>
</evidence>
<evidence type="ECO:0008006" key="3">
    <source>
        <dbReference type="Google" id="ProtNLM"/>
    </source>
</evidence>
<sequence length="100" mass="11228">MLVKIIGDKIPWHCHANEDELLWVMKGNIVVHTRTESVHLCSGELYMVAKGIEPKVTTNELAQVLLIESKSFKHTGETESDITQDAFEYLLENNIATSSS</sequence>
<accession>A0ABV0FKX2</accession>
<name>A0ABV0FKX2_9GAMM</name>
<proteinExistence type="predicted"/>
<protein>
    <recommendedName>
        <fullName evidence="3">Cupin domain-containing protein</fullName>
    </recommendedName>
</protein>
<dbReference type="InterPro" id="IPR014710">
    <property type="entry name" value="RmlC-like_jellyroll"/>
</dbReference>
<dbReference type="EMBL" id="JBDPZN010000001">
    <property type="protein sequence ID" value="MEO3681484.1"/>
    <property type="molecule type" value="Genomic_DNA"/>
</dbReference>
<reference evidence="1 2" key="1">
    <citation type="submission" date="2024-05" db="EMBL/GenBank/DDBJ databases">
        <title>Genome sequencing of Marine Estuary Bacteria, Shewanella vesiculosa and S. baltica, and Pseudomonas syringae.</title>
        <authorList>
            <person name="Gurung A."/>
            <person name="Maclea K.S."/>
        </authorList>
    </citation>
    <scope>NUCLEOTIDE SEQUENCE [LARGE SCALE GENOMIC DNA]</scope>
    <source>
        <strain evidence="1 2">1A</strain>
    </source>
</reference>
<comment type="caution">
    <text evidence="1">The sequence shown here is derived from an EMBL/GenBank/DDBJ whole genome shotgun (WGS) entry which is preliminary data.</text>
</comment>
<dbReference type="InterPro" id="IPR011051">
    <property type="entry name" value="RmlC_Cupin_sf"/>
</dbReference>
<keyword evidence="2" id="KW-1185">Reference proteome</keyword>
<dbReference type="Proteomes" id="UP001477278">
    <property type="component" value="Unassembled WGS sequence"/>
</dbReference>
<evidence type="ECO:0000313" key="1">
    <source>
        <dbReference type="EMBL" id="MEO3681484.1"/>
    </source>
</evidence>
<dbReference type="Gene3D" id="2.60.120.10">
    <property type="entry name" value="Jelly Rolls"/>
    <property type="match status" value="1"/>
</dbReference>
<gene>
    <name evidence="1" type="ORF">ABHN84_04165</name>
</gene>